<protein>
    <submittedName>
        <fullName evidence="1">Glycosyltransferase family 1 protein</fullName>
    </submittedName>
</protein>
<reference evidence="1 2" key="1">
    <citation type="submission" date="2020-12" db="EMBL/GenBank/DDBJ databases">
        <title>Brachybacterium sp. MASK1Z-5, whole genome shotgun sequence.</title>
        <authorList>
            <person name="Tuo L."/>
        </authorList>
    </citation>
    <scope>NUCLEOTIDE SEQUENCE [LARGE SCALE GENOMIC DNA]</scope>
    <source>
        <strain evidence="1 2">MASK1Z-5</strain>
    </source>
</reference>
<name>A0ABS1BC00_9MICO</name>
<proteinExistence type="predicted"/>
<evidence type="ECO:0000313" key="1">
    <source>
        <dbReference type="EMBL" id="MBK0332158.1"/>
    </source>
</evidence>
<dbReference type="RefSeq" id="WP_200503062.1">
    <property type="nucleotide sequence ID" value="NZ_JAEDAJ010000007.1"/>
</dbReference>
<dbReference type="Proteomes" id="UP000612352">
    <property type="component" value="Unassembled WGS sequence"/>
</dbReference>
<dbReference type="EMBL" id="JAEDAJ010000007">
    <property type="protein sequence ID" value="MBK0332158.1"/>
    <property type="molecule type" value="Genomic_DNA"/>
</dbReference>
<sequence length="375" mass="41410">MSPSLVILSFSHLVSDPRVQRQIALFAPRYHVTTVGFGPSPHPDVEHMEIPEGTRAWPDSKQHLLTRRFRGAHWSMSAVRAAHDLLEARRGTMDAVLANDTNTLPLALWLEPRRGVHADLHEYAPREKEHQRSWRWFVAPYQRWLCRTCLPRVASVTTVSPGLAREYAQRFGIEVQVVTNASARRDLPVRPTGEPIRLLHTGVARANRHLESMIEAMRGLEGRATLDLMLMPSEPGYIERLAQLAEDVPGVALRDPVPFVQLVDTVAEYDVSLVVFPNTTFNLEHSLPNKLFEAVQGRTGVIVGPSPDMAELVGAHGLGAVLPAADAPAMHAEITGLTPETVDGWKHASAAAADELSAEQQVRTWERAVAAIVGE</sequence>
<keyword evidence="2" id="KW-1185">Reference proteome</keyword>
<organism evidence="1 2">
    <name type="scientific">Brachybacterium halotolerans</name>
    <dbReference type="NCBI Taxonomy" id="2795215"/>
    <lineage>
        <taxon>Bacteria</taxon>
        <taxon>Bacillati</taxon>
        <taxon>Actinomycetota</taxon>
        <taxon>Actinomycetes</taxon>
        <taxon>Micrococcales</taxon>
        <taxon>Dermabacteraceae</taxon>
        <taxon>Brachybacterium</taxon>
    </lineage>
</organism>
<accession>A0ABS1BC00</accession>
<evidence type="ECO:0000313" key="2">
    <source>
        <dbReference type="Proteomes" id="UP000612352"/>
    </source>
</evidence>
<dbReference type="Gene3D" id="3.40.50.2000">
    <property type="entry name" value="Glycogen Phosphorylase B"/>
    <property type="match status" value="2"/>
</dbReference>
<comment type="caution">
    <text evidence="1">The sequence shown here is derived from an EMBL/GenBank/DDBJ whole genome shotgun (WGS) entry which is preliminary data.</text>
</comment>
<gene>
    <name evidence="1" type="ORF">I8D64_12205</name>
</gene>
<dbReference type="SUPFAM" id="SSF53756">
    <property type="entry name" value="UDP-Glycosyltransferase/glycogen phosphorylase"/>
    <property type="match status" value="1"/>
</dbReference>